<dbReference type="SFLD" id="SFLDG01135">
    <property type="entry name" value="C1.5.6:_HAD__Beta-PGM__Phospha"/>
    <property type="match status" value="1"/>
</dbReference>
<dbReference type="Gene3D" id="1.10.150.240">
    <property type="entry name" value="Putative phosphatase, domain 2"/>
    <property type="match status" value="1"/>
</dbReference>
<name>A0ABQ4ME42_9BACL</name>
<comment type="caution">
    <text evidence="1">The sequence shown here is derived from an EMBL/GenBank/DDBJ whole genome shotgun (WGS) entry which is preliminary data.</text>
</comment>
<dbReference type="Pfam" id="PF13419">
    <property type="entry name" value="HAD_2"/>
    <property type="match status" value="1"/>
</dbReference>
<dbReference type="SFLD" id="SFLDG01129">
    <property type="entry name" value="C1.5:_HAD__Beta-PGM__Phosphata"/>
    <property type="match status" value="1"/>
</dbReference>
<dbReference type="Proteomes" id="UP000679992">
    <property type="component" value="Unassembled WGS sequence"/>
</dbReference>
<reference evidence="1 2" key="1">
    <citation type="submission" date="2021-03" db="EMBL/GenBank/DDBJ databases">
        <title>Antimicrobial resistance genes in bacteria isolated from Japanese honey, and their potential for conferring macrolide and lincosamide resistance in the American foulbrood pathogen Paenibacillus larvae.</title>
        <authorList>
            <person name="Okamoto M."/>
            <person name="Kumagai M."/>
            <person name="Kanamori H."/>
            <person name="Takamatsu D."/>
        </authorList>
    </citation>
    <scope>NUCLEOTIDE SEQUENCE [LARGE SCALE GENOMIC DNA]</scope>
    <source>
        <strain evidence="1 2">J42TS3</strain>
    </source>
</reference>
<dbReference type="InterPro" id="IPR023214">
    <property type="entry name" value="HAD_sf"/>
</dbReference>
<gene>
    <name evidence="1" type="ORF">J42TS3_29720</name>
</gene>
<dbReference type="InterPro" id="IPR050155">
    <property type="entry name" value="HAD-like_hydrolase_sf"/>
</dbReference>
<dbReference type="InterPro" id="IPR036412">
    <property type="entry name" value="HAD-like_sf"/>
</dbReference>
<accession>A0ABQ4ME42</accession>
<keyword evidence="2" id="KW-1185">Reference proteome</keyword>
<dbReference type="PANTHER" id="PTHR43434:SF26">
    <property type="entry name" value="PYROPHOSPHATASE PPAX"/>
    <property type="match status" value="1"/>
</dbReference>
<organism evidence="1 2">
    <name type="scientific">Paenibacillus vini</name>
    <dbReference type="NCBI Taxonomy" id="1476024"/>
    <lineage>
        <taxon>Bacteria</taxon>
        <taxon>Bacillati</taxon>
        <taxon>Bacillota</taxon>
        <taxon>Bacilli</taxon>
        <taxon>Bacillales</taxon>
        <taxon>Paenibacillaceae</taxon>
        <taxon>Paenibacillus</taxon>
    </lineage>
</organism>
<proteinExistence type="predicted"/>
<dbReference type="SUPFAM" id="SSF56784">
    <property type="entry name" value="HAD-like"/>
    <property type="match status" value="1"/>
</dbReference>
<dbReference type="RefSeq" id="WP_213655379.1">
    <property type="nucleotide sequence ID" value="NZ_BOSL01000009.1"/>
</dbReference>
<evidence type="ECO:0000313" key="1">
    <source>
        <dbReference type="EMBL" id="GIP53937.1"/>
    </source>
</evidence>
<dbReference type="InterPro" id="IPR023198">
    <property type="entry name" value="PGP-like_dom2"/>
</dbReference>
<evidence type="ECO:0000313" key="2">
    <source>
        <dbReference type="Proteomes" id="UP000679992"/>
    </source>
</evidence>
<protein>
    <submittedName>
        <fullName evidence="1">Phosphatase</fullName>
    </submittedName>
</protein>
<sequence>MYTSIIYDVDGTLIDTEHAVLGSLQKMLSLDYGIEMDTQDLRFVLGIPGAVALPRLGIINIEEANDRWNRYMKDFYSTMSVFDGISQVLRTLSQRDFKQGIVTSKTGEELRDDFIPFGLMEYLPYKVCAEDTEQHKPNPEPLLKYLEISGSDPKSSIYIGDTIYDCECARDAGVDFALALWGCNNHESIPAKYKLIRPESLLELLV</sequence>
<dbReference type="EMBL" id="BOSL01000009">
    <property type="protein sequence ID" value="GIP53937.1"/>
    <property type="molecule type" value="Genomic_DNA"/>
</dbReference>
<dbReference type="SFLD" id="SFLDS00003">
    <property type="entry name" value="Haloacid_Dehalogenase"/>
    <property type="match status" value="1"/>
</dbReference>
<dbReference type="Gene3D" id="3.40.50.1000">
    <property type="entry name" value="HAD superfamily/HAD-like"/>
    <property type="match status" value="1"/>
</dbReference>
<dbReference type="PANTHER" id="PTHR43434">
    <property type="entry name" value="PHOSPHOGLYCOLATE PHOSPHATASE"/>
    <property type="match status" value="1"/>
</dbReference>
<dbReference type="InterPro" id="IPR041492">
    <property type="entry name" value="HAD_2"/>
</dbReference>